<dbReference type="InterPro" id="IPR046698">
    <property type="entry name" value="PedC-like"/>
</dbReference>
<evidence type="ECO:0000313" key="1">
    <source>
        <dbReference type="EMBL" id="SJZ79079.1"/>
    </source>
</evidence>
<dbReference type="Proteomes" id="UP000243297">
    <property type="component" value="Unassembled WGS sequence"/>
</dbReference>
<dbReference type="STRING" id="118967.SAMN02745191_1650"/>
<name>A0A1T4NIJ4_9FIRM</name>
<gene>
    <name evidence="1" type="ORF">SAMN02745191_1650</name>
</gene>
<dbReference type="EMBL" id="FUWY01000004">
    <property type="protein sequence ID" value="SJZ79079.1"/>
    <property type="molecule type" value="Genomic_DNA"/>
</dbReference>
<sequence>MIKKLLISLMSLCTVISLLLVFYCFFTPKNNDNIVQAYSNTLIIPYPALNEYLLTNGDSSTSYLFFCKPDSADCQYIQNTVMKTLEAEQGSSLSELIDYVDVTELEDNLMINQLTDDWGIKNYPAFVSVTTANGELTINNSIQWDIENPMSARELKQWMMTNKIWSGLFEEKDAEVLVPTN</sequence>
<accession>A0A1T4NIJ4</accession>
<protein>
    <submittedName>
        <fullName evidence="1">Uncharacterized protein</fullName>
    </submittedName>
</protein>
<dbReference type="Pfam" id="PF20207">
    <property type="entry name" value="DUF6568"/>
    <property type="match status" value="1"/>
</dbReference>
<keyword evidence="2" id="KW-1185">Reference proteome</keyword>
<proteinExistence type="predicted"/>
<dbReference type="Gene3D" id="3.40.30.10">
    <property type="entry name" value="Glutaredoxin"/>
    <property type="match status" value="1"/>
</dbReference>
<organism evidence="1 2">
    <name type="scientific">Anaerorhabdus furcosa</name>
    <dbReference type="NCBI Taxonomy" id="118967"/>
    <lineage>
        <taxon>Bacteria</taxon>
        <taxon>Bacillati</taxon>
        <taxon>Bacillota</taxon>
        <taxon>Erysipelotrichia</taxon>
        <taxon>Erysipelotrichales</taxon>
        <taxon>Erysipelotrichaceae</taxon>
        <taxon>Anaerorhabdus</taxon>
    </lineage>
</organism>
<dbReference type="AlphaFoldDB" id="A0A1T4NIJ4"/>
<dbReference type="RefSeq" id="WP_078712042.1">
    <property type="nucleotide sequence ID" value="NZ_FUWY01000004.1"/>
</dbReference>
<evidence type="ECO:0000313" key="2">
    <source>
        <dbReference type="Proteomes" id="UP000243297"/>
    </source>
</evidence>
<reference evidence="2" key="1">
    <citation type="submission" date="2017-02" db="EMBL/GenBank/DDBJ databases">
        <authorList>
            <person name="Varghese N."/>
            <person name="Submissions S."/>
        </authorList>
    </citation>
    <scope>NUCLEOTIDE SEQUENCE [LARGE SCALE GENOMIC DNA]</scope>
    <source>
        <strain evidence="2">ATCC 25662</strain>
    </source>
</reference>